<feature type="domain" description="GST C-terminal" evidence="6">
    <location>
        <begin position="116"/>
        <end position="237"/>
    </location>
</feature>
<dbReference type="PANTHER" id="PTHR43900">
    <property type="entry name" value="GLUTATHIONE S-TRANSFERASE RHO"/>
    <property type="match status" value="1"/>
</dbReference>
<dbReference type="InterPro" id="IPR010987">
    <property type="entry name" value="Glutathione-S-Trfase_C-like"/>
</dbReference>
<dbReference type="FunFam" id="1.20.1050.10:FF:000004">
    <property type="entry name" value="Glutathione S-transferase F2"/>
    <property type="match status" value="1"/>
</dbReference>
<dbReference type="Gene3D" id="3.40.30.10">
    <property type="entry name" value="Glutaredoxin"/>
    <property type="match status" value="1"/>
</dbReference>
<dbReference type="InterPro" id="IPR004045">
    <property type="entry name" value="Glutathione_S-Trfase_N"/>
</dbReference>
<feature type="domain" description="GST N-terminal" evidence="5">
    <location>
        <begin position="28"/>
        <end position="109"/>
    </location>
</feature>
<dbReference type="PANTHER" id="PTHR43900:SF3">
    <property type="entry name" value="GLUTATHIONE S-TRANSFERASE RHO"/>
    <property type="match status" value="1"/>
</dbReference>
<dbReference type="SFLD" id="SFLDS00019">
    <property type="entry name" value="Glutathione_Transferase_(cytos"/>
    <property type="match status" value="1"/>
</dbReference>
<dbReference type="GO" id="GO:0043295">
    <property type="term" value="F:glutathione binding"/>
    <property type="evidence" value="ECO:0007669"/>
    <property type="project" value="TreeGrafter"/>
</dbReference>
<protein>
    <recommendedName>
        <fullName evidence="2">glutathione transferase</fullName>
        <ecNumber evidence="2">2.5.1.18</ecNumber>
    </recommendedName>
</protein>
<dbReference type="OrthoDB" id="249703at2759"/>
<dbReference type="Pfam" id="PF02798">
    <property type="entry name" value="GST_N"/>
    <property type="match status" value="1"/>
</dbReference>
<evidence type="ECO:0000313" key="7">
    <source>
        <dbReference type="EMBL" id="TFY71513.1"/>
    </source>
</evidence>
<dbReference type="InterPro" id="IPR004046">
    <property type="entry name" value="GST_C"/>
</dbReference>
<dbReference type="InterPro" id="IPR036249">
    <property type="entry name" value="Thioredoxin-like_sf"/>
</dbReference>
<dbReference type="InterPro" id="IPR040079">
    <property type="entry name" value="Glutathione_S-Trfase"/>
</dbReference>
<dbReference type="Proteomes" id="UP000298327">
    <property type="component" value="Unassembled WGS sequence"/>
</dbReference>
<comment type="catalytic activity">
    <reaction evidence="4">
        <text>RX + glutathione = an S-substituted glutathione + a halide anion + H(+)</text>
        <dbReference type="Rhea" id="RHEA:16437"/>
        <dbReference type="ChEBI" id="CHEBI:15378"/>
        <dbReference type="ChEBI" id="CHEBI:16042"/>
        <dbReference type="ChEBI" id="CHEBI:17792"/>
        <dbReference type="ChEBI" id="CHEBI:57925"/>
        <dbReference type="ChEBI" id="CHEBI:90779"/>
        <dbReference type="EC" id="2.5.1.18"/>
    </reaction>
</comment>
<comment type="similarity">
    <text evidence="1">Belongs to the GST superfamily. Phi family.</text>
</comment>
<accession>A0A4Y9ZCF9</accession>
<evidence type="ECO:0000256" key="3">
    <source>
        <dbReference type="ARBA" id="ARBA00022679"/>
    </source>
</evidence>
<organism evidence="7 8">
    <name type="scientific">Dentipellis fragilis</name>
    <dbReference type="NCBI Taxonomy" id="205917"/>
    <lineage>
        <taxon>Eukaryota</taxon>
        <taxon>Fungi</taxon>
        <taxon>Dikarya</taxon>
        <taxon>Basidiomycota</taxon>
        <taxon>Agaricomycotina</taxon>
        <taxon>Agaricomycetes</taxon>
        <taxon>Russulales</taxon>
        <taxon>Hericiaceae</taxon>
        <taxon>Dentipellis</taxon>
    </lineage>
</organism>
<keyword evidence="8" id="KW-1185">Reference proteome</keyword>
<dbReference type="PROSITE" id="PS50404">
    <property type="entry name" value="GST_NTER"/>
    <property type="match status" value="1"/>
</dbReference>
<evidence type="ECO:0000256" key="4">
    <source>
        <dbReference type="ARBA" id="ARBA00047960"/>
    </source>
</evidence>
<dbReference type="AlphaFoldDB" id="A0A4Y9ZCF9"/>
<dbReference type="GO" id="GO:0005737">
    <property type="term" value="C:cytoplasm"/>
    <property type="evidence" value="ECO:0007669"/>
    <property type="project" value="TreeGrafter"/>
</dbReference>
<dbReference type="SUPFAM" id="SSF52833">
    <property type="entry name" value="Thioredoxin-like"/>
    <property type="match status" value="1"/>
</dbReference>
<evidence type="ECO:0000259" key="5">
    <source>
        <dbReference type="PROSITE" id="PS50404"/>
    </source>
</evidence>
<dbReference type="SUPFAM" id="SSF47616">
    <property type="entry name" value="GST C-terminal domain-like"/>
    <property type="match status" value="1"/>
</dbReference>
<gene>
    <name evidence="7" type="ORF">EVG20_g1496</name>
</gene>
<evidence type="ECO:0000259" key="6">
    <source>
        <dbReference type="PROSITE" id="PS50405"/>
    </source>
</evidence>
<dbReference type="PROSITE" id="PS50405">
    <property type="entry name" value="GST_CTER"/>
    <property type="match status" value="1"/>
</dbReference>
<evidence type="ECO:0000256" key="2">
    <source>
        <dbReference type="ARBA" id="ARBA00012452"/>
    </source>
</evidence>
<dbReference type="Gene3D" id="1.20.1050.10">
    <property type="match status" value="1"/>
</dbReference>
<dbReference type="FunFam" id="3.40.30.10:FF:000016">
    <property type="entry name" value="Glutathione S-transferase F2"/>
    <property type="match status" value="1"/>
</dbReference>
<dbReference type="GO" id="GO:0009636">
    <property type="term" value="P:response to toxic substance"/>
    <property type="evidence" value="ECO:0007669"/>
    <property type="project" value="UniProtKB-ARBA"/>
</dbReference>
<dbReference type="EC" id="2.5.1.18" evidence="2"/>
<proteinExistence type="inferred from homology"/>
<evidence type="ECO:0000313" key="8">
    <source>
        <dbReference type="Proteomes" id="UP000298327"/>
    </source>
</evidence>
<dbReference type="InterPro" id="IPR036282">
    <property type="entry name" value="Glutathione-S-Trfase_C_sf"/>
</dbReference>
<dbReference type="EMBL" id="SEOQ01000048">
    <property type="protein sequence ID" value="TFY71513.1"/>
    <property type="molecule type" value="Genomic_DNA"/>
</dbReference>
<dbReference type="GO" id="GO:0004364">
    <property type="term" value="F:glutathione transferase activity"/>
    <property type="evidence" value="ECO:0007669"/>
    <property type="project" value="UniProtKB-EC"/>
</dbReference>
<name>A0A4Y9ZCF9_9AGAM</name>
<evidence type="ECO:0000256" key="1">
    <source>
        <dbReference type="ARBA" id="ARBA00010128"/>
    </source>
</evidence>
<comment type="caution">
    <text evidence="7">The sequence shown here is derived from an EMBL/GenBank/DDBJ whole genome shotgun (WGS) entry which is preliminary data.</text>
</comment>
<dbReference type="SFLD" id="SFLDG00358">
    <property type="entry name" value="Main_(cytGST)"/>
    <property type="match status" value="1"/>
</dbReference>
<dbReference type="CDD" id="cd03053">
    <property type="entry name" value="GST_N_Phi"/>
    <property type="match status" value="1"/>
</dbReference>
<reference evidence="7 8" key="1">
    <citation type="submission" date="2019-02" db="EMBL/GenBank/DDBJ databases">
        <title>Genome sequencing of the rare red list fungi Dentipellis fragilis.</title>
        <authorList>
            <person name="Buettner E."/>
            <person name="Kellner H."/>
        </authorList>
    </citation>
    <scope>NUCLEOTIDE SEQUENCE [LARGE SCALE GENOMIC DNA]</scope>
    <source>
        <strain evidence="7 8">DSM 105465</strain>
    </source>
</reference>
<dbReference type="SFLD" id="SFLDG01154">
    <property type="entry name" value="Main.5:_Phi-like"/>
    <property type="match status" value="1"/>
</dbReference>
<dbReference type="STRING" id="205917.A0A4Y9ZCF9"/>
<dbReference type="GO" id="GO:0006749">
    <property type="term" value="P:glutathione metabolic process"/>
    <property type="evidence" value="ECO:0007669"/>
    <property type="project" value="TreeGrafter"/>
</dbReference>
<sequence>MVLRRLLGPNGLTHHLPSLDHHHPPHNMVLKIYGVSWSTCTRRVALIAKEKNVPYELVELDLAKGDNKTPAYLAKQPFAETPYIDDDGFVLFESRAIGRYIATKWAAQGTPLIPTDVKALALFEQAASIELTSFDGYAVRYAVEKIFNPQKGIATNEDRAAEYLKTIENKLDVYDQILGKQKYLAGDELSLADLFHLPGGYILVKLGKDVFDPRPNVSRWWNEISSRHSWQAVKESA</sequence>
<dbReference type="Pfam" id="PF00043">
    <property type="entry name" value="GST_C"/>
    <property type="match status" value="1"/>
</dbReference>
<keyword evidence="3" id="KW-0808">Transferase</keyword>